<comment type="caution">
    <text evidence="6">The sequence shown here is derived from an EMBL/GenBank/DDBJ whole genome shotgun (WGS) entry which is preliminary data.</text>
</comment>
<feature type="domain" description="HTH lacI-type" evidence="5">
    <location>
        <begin position="2"/>
        <end position="56"/>
    </location>
</feature>
<dbReference type="PANTHER" id="PTHR30146:SF148">
    <property type="entry name" value="HTH-TYPE TRANSCRIPTIONAL REPRESSOR PURR-RELATED"/>
    <property type="match status" value="1"/>
</dbReference>
<gene>
    <name evidence="6" type="ORF">E9229_001340</name>
</gene>
<dbReference type="SUPFAM" id="SSF47413">
    <property type="entry name" value="lambda repressor-like DNA-binding domains"/>
    <property type="match status" value="1"/>
</dbReference>
<keyword evidence="2" id="KW-0805">Transcription regulation</keyword>
<dbReference type="CDD" id="cd01392">
    <property type="entry name" value="HTH_LacI"/>
    <property type="match status" value="1"/>
</dbReference>
<organism evidence="6 7">
    <name type="scientific">Paeniglutamicibacter cryotolerans</name>
    <dbReference type="NCBI Taxonomy" id="670079"/>
    <lineage>
        <taxon>Bacteria</taxon>
        <taxon>Bacillati</taxon>
        <taxon>Actinomycetota</taxon>
        <taxon>Actinomycetes</taxon>
        <taxon>Micrococcales</taxon>
        <taxon>Micrococcaceae</taxon>
        <taxon>Paeniglutamicibacter</taxon>
    </lineage>
</organism>
<evidence type="ECO:0000256" key="1">
    <source>
        <dbReference type="ARBA" id="ARBA00022491"/>
    </source>
</evidence>
<dbReference type="Pfam" id="PF00356">
    <property type="entry name" value="LacI"/>
    <property type="match status" value="1"/>
</dbReference>
<evidence type="ECO:0000256" key="2">
    <source>
        <dbReference type="ARBA" id="ARBA00023015"/>
    </source>
</evidence>
<dbReference type="GO" id="GO:0003700">
    <property type="term" value="F:DNA-binding transcription factor activity"/>
    <property type="evidence" value="ECO:0007669"/>
    <property type="project" value="TreeGrafter"/>
</dbReference>
<evidence type="ECO:0000313" key="6">
    <source>
        <dbReference type="EMBL" id="MBB2995149.1"/>
    </source>
</evidence>
<dbReference type="EMBL" id="JACHVS010000001">
    <property type="protein sequence ID" value="MBB2995149.1"/>
    <property type="molecule type" value="Genomic_DNA"/>
</dbReference>
<evidence type="ECO:0000313" key="7">
    <source>
        <dbReference type="Proteomes" id="UP000523000"/>
    </source>
</evidence>
<dbReference type="GO" id="GO:0000976">
    <property type="term" value="F:transcription cis-regulatory region binding"/>
    <property type="evidence" value="ECO:0007669"/>
    <property type="project" value="TreeGrafter"/>
</dbReference>
<evidence type="ECO:0000259" key="5">
    <source>
        <dbReference type="PROSITE" id="PS50932"/>
    </source>
</evidence>
<name>A0A839QG61_9MICC</name>
<dbReference type="Proteomes" id="UP000523000">
    <property type="component" value="Unassembled WGS sequence"/>
</dbReference>
<dbReference type="Pfam" id="PF13377">
    <property type="entry name" value="Peripla_BP_3"/>
    <property type="match status" value="1"/>
</dbReference>
<dbReference type="AlphaFoldDB" id="A0A839QG61"/>
<reference evidence="6 7" key="1">
    <citation type="submission" date="2020-08" db="EMBL/GenBank/DDBJ databases">
        <title>Sequencing the genomes of 1000 actinobacteria strains.</title>
        <authorList>
            <person name="Klenk H.-P."/>
        </authorList>
    </citation>
    <scope>NUCLEOTIDE SEQUENCE [LARGE SCALE GENOMIC DNA]</scope>
    <source>
        <strain evidence="6 7">DSM 22826</strain>
    </source>
</reference>
<dbReference type="InterPro" id="IPR046335">
    <property type="entry name" value="LacI/GalR-like_sensor"/>
</dbReference>
<accession>A0A839QG61</accession>
<dbReference type="PROSITE" id="PS00356">
    <property type="entry name" value="HTH_LACI_1"/>
    <property type="match status" value="1"/>
</dbReference>
<dbReference type="InterPro" id="IPR000843">
    <property type="entry name" value="HTH_LacI"/>
</dbReference>
<keyword evidence="3" id="KW-0238">DNA-binding</keyword>
<dbReference type="InterPro" id="IPR010982">
    <property type="entry name" value="Lambda_DNA-bd_dom_sf"/>
</dbReference>
<keyword evidence="1" id="KW-0678">Repressor</keyword>
<evidence type="ECO:0000256" key="3">
    <source>
        <dbReference type="ARBA" id="ARBA00023125"/>
    </source>
</evidence>
<dbReference type="SMART" id="SM00354">
    <property type="entry name" value="HTH_LACI"/>
    <property type="match status" value="1"/>
</dbReference>
<dbReference type="InterPro" id="IPR028082">
    <property type="entry name" value="Peripla_BP_I"/>
</dbReference>
<keyword evidence="7" id="KW-1185">Reference proteome</keyword>
<dbReference type="Gene3D" id="1.10.260.40">
    <property type="entry name" value="lambda repressor-like DNA-binding domains"/>
    <property type="match status" value="1"/>
</dbReference>
<dbReference type="Gene3D" id="3.40.50.2300">
    <property type="match status" value="2"/>
</dbReference>
<protein>
    <submittedName>
        <fullName evidence="6">LacI family transcriptional regulator</fullName>
    </submittedName>
</protein>
<dbReference type="PANTHER" id="PTHR30146">
    <property type="entry name" value="LACI-RELATED TRANSCRIPTIONAL REPRESSOR"/>
    <property type="match status" value="1"/>
</dbReference>
<dbReference type="PRINTS" id="PR00036">
    <property type="entry name" value="HTHLACI"/>
</dbReference>
<dbReference type="SUPFAM" id="SSF53822">
    <property type="entry name" value="Periplasmic binding protein-like I"/>
    <property type="match status" value="1"/>
</dbReference>
<sequence>MTTMDDVARIAGVSGSTVSHVLNGTRAVNERTRFRVLEAIESTGYRRNGLARSLAMQRTQTLGLAISVLSNPYFGSLVNTIEKVASAAGYTIVLADTHDDPEREEQTVNTLLDRQVDGLILAPASSSGGSNEVLDMVRASRTPVVLIDRFQDFPCDQYAPENFEPVRLLASHLLELGHRRIAAITGTRGLSTTIERTAGFIAAMAAAGIDRSAVLVEEGRSTADGGHAAMDRLLGLESPPTAVVSLNNAMTIGVMKSLRQAGLKVPKDVALVGFDDFEWADSFEPRLTTMAQDIESMATQAVQMLLQRIQGSDAPFARESIAPFMRHRNSCGCPD</sequence>
<proteinExistence type="predicted"/>
<keyword evidence="4" id="KW-0804">Transcription</keyword>
<dbReference type="PROSITE" id="PS50932">
    <property type="entry name" value="HTH_LACI_2"/>
    <property type="match status" value="1"/>
</dbReference>
<dbReference type="CDD" id="cd06267">
    <property type="entry name" value="PBP1_LacI_sugar_binding-like"/>
    <property type="match status" value="1"/>
</dbReference>
<evidence type="ECO:0000256" key="4">
    <source>
        <dbReference type="ARBA" id="ARBA00023163"/>
    </source>
</evidence>